<dbReference type="GO" id="GO:0003677">
    <property type="term" value="F:DNA binding"/>
    <property type="evidence" value="ECO:0007669"/>
    <property type="project" value="InterPro"/>
</dbReference>
<protein>
    <submittedName>
        <fullName evidence="1">Bacterial regulatory proteins, luxR family</fullName>
    </submittedName>
</protein>
<dbReference type="GO" id="GO:0006355">
    <property type="term" value="P:regulation of DNA-templated transcription"/>
    <property type="evidence" value="ECO:0007669"/>
    <property type="project" value="InterPro"/>
</dbReference>
<proteinExistence type="predicted"/>
<name>A0A0T9QC30_9GAMM</name>
<sequence>MDVRNNTFETNSNNMRSTFAHCFDWDNTIVGHGVIDVANKEIICMCSDYDWHLLFWNDELDLQIGKRLTPGIEPWHNYPDSYLNTLSKFKNKNLKTQINICTRHGSIFELTSLCSTGELSSKDMMNFLKLKPTLSDYTNQIWKTKNNQQEISLPLRDNTIIDIVEPNDKNSDVLDCHPYMRFGNIRFTQKEIMTIRYLLSHRRVKEIAALQGCSATTIQTRINRIKYKLDCQNQSSAVLFKALKEHGVTLACLDTLIKTT</sequence>
<dbReference type="InterPro" id="IPR036388">
    <property type="entry name" value="WH-like_DNA-bd_sf"/>
</dbReference>
<keyword evidence="2" id="KW-1185">Reference proteome</keyword>
<dbReference type="RefSeq" id="WP_050115524.1">
    <property type="nucleotide sequence ID" value="NZ_CQAW01000016.1"/>
</dbReference>
<dbReference type="AlphaFoldDB" id="A0A0T9QC30"/>
<dbReference type="SUPFAM" id="SSF46894">
    <property type="entry name" value="C-terminal effector domain of the bipartite response regulators"/>
    <property type="match status" value="1"/>
</dbReference>
<evidence type="ECO:0000313" key="1">
    <source>
        <dbReference type="EMBL" id="CNI05115.1"/>
    </source>
</evidence>
<gene>
    <name evidence="1" type="ORF">ERS008472_03065</name>
</gene>
<evidence type="ECO:0000313" key="2">
    <source>
        <dbReference type="Proteomes" id="UP000041882"/>
    </source>
</evidence>
<reference evidence="2" key="1">
    <citation type="submission" date="2015-03" db="EMBL/GenBank/DDBJ databases">
        <authorList>
            <consortium name="Pathogen Informatics"/>
            <person name="Murphy D."/>
        </authorList>
    </citation>
    <scope>NUCLEOTIDE SEQUENCE [LARGE SCALE GENOMIC DNA]</scope>
    <source>
        <strain evidence="2">IP6945</strain>
    </source>
</reference>
<dbReference type="Proteomes" id="UP000041882">
    <property type="component" value="Unassembled WGS sequence"/>
</dbReference>
<dbReference type="EMBL" id="CQAW01000016">
    <property type="protein sequence ID" value="CNI05115.1"/>
    <property type="molecule type" value="Genomic_DNA"/>
</dbReference>
<dbReference type="InterPro" id="IPR016032">
    <property type="entry name" value="Sig_transdc_resp-reg_C-effctor"/>
</dbReference>
<accession>A0A0T9QC30</accession>
<dbReference type="Gene3D" id="1.10.10.10">
    <property type="entry name" value="Winged helix-like DNA-binding domain superfamily/Winged helix DNA-binding domain"/>
    <property type="match status" value="1"/>
</dbReference>
<organism evidence="1 2">
    <name type="scientific">Yersinia thracica</name>
    <dbReference type="NCBI Taxonomy" id="2890319"/>
    <lineage>
        <taxon>Bacteria</taxon>
        <taxon>Pseudomonadati</taxon>
        <taxon>Pseudomonadota</taxon>
        <taxon>Gammaproteobacteria</taxon>
        <taxon>Enterobacterales</taxon>
        <taxon>Yersiniaceae</taxon>
        <taxon>Yersinia</taxon>
    </lineage>
</organism>